<sequence>MHVTIETPTGRAAASWNAVTTGHWSHTERESGLYKLCFAHHGISPALAVFVNIEFLAADDRRLAIYPTAALTVTPHGNELVHMRLDATGPAKGLVVFPIQGMSPTLLRDKTTTRVVVSVSVDTTTLSATTLVLTPLLSTPSRPFEWRLLEAMQQPERAQRTAASPSSVAVFDVTSIVQDAVTRQASSVAFLLACDDDAGAARVFSLATVAPDHWPLLTVEATDVGVAYEVRQFRTKVWELQGQLSLLLHHERVSQHAAASTHTRLLAGTILVDAILIAMGVAQVLYVGRLLR</sequence>
<accession>A0A485K456</accession>
<dbReference type="Proteomes" id="UP000332933">
    <property type="component" value="Unassembled WGS sequence"/>
</dbReference>
<evidence type="ECO:0000313" key="2">
    <source>
        <dbReference type="EMBL" id="KAF0719639.1"/>
    </source>
</evidence>
<dbReference type="AlphaFoldDB" id="A0A485K456"/>
<reference evidence="2" key="2">
    <citation type="submission" date="2019-06" db="EMBL/GenBank/DDBJ databases">
        <title>Genomics analysis of Aphanomyces spp. identifies a new class of oomycete effector associated with host adaptation.</title>
        <authorList>
            <person name="Gaulin E."/>
        </authorList>
    </citation>
    <scope>NUCLEOTIDE SEQUENCE</scope>
    <source>
        <strain evidence="2">CBS 578.67</strain>
    </source>
</reference>
<gene>
    <name evidence="3" type="primary">Aste57867_901</name>
    <name evidence="2" type="ORF">As57867_000900</name>
    <name evidence="3" type="ORF">ASTE57867_901</name>
</gene>
<feature type="transmembrane region" description="Helical" evidence="1">
    <location>
        <begin position="265"/>
        <end position="287"/>
    </location>
</feature>
<protein>
    <submittedName>
        <fullName evidence="3">Aste57867_901 protein</fullName>
    </submittedName>
</protein>
<proteinExistence type="predicted"/>
<reference evidence="3 4" key="1">
    <citation type="submission" date="2019-03" db="EMBL/GenBank/DDBJ databases">
        <authorList>
            <person name="Gaulin E."/>
            <person name="Dumas B."/>
        </authorList>
    </citation>
    <scope>NUCLEOTIDE SEQUENCE [LARGE SCALE GENOMIC DNA]</scope>
    <source>
        <strain evidence="3">CBS 568.67</strain>
    </source>
</reference>
<keyword evidence="1" id="KW-0472">Membrane</keyword>
<dbReference type="OrthoDB" id="72527at2759"/>
<organism evidence="3 4">
    <name type="scientific">Aphanomyces stellatus</name>
    <dbReference type="NCBI Taxonomy" id="120398"/>
    <lineage>
        <taxon>Eukaryota</taxon>
        <taxon>Sar</taxon>
        <taxon>Stramenopiles</taxon>
        <taxon>Oomycota</taxon>
        <taxon>Saprolegniomycetes</taxon>
        <taxon>Saprolegniales</taxon>
        <taxon>Verrucalvaceae</taxon>
        <taxon>Aphanomyces</taxon>
    </lineage>
</organism>
<keyword evidence="1" id="KW-0812">Transmembrane</keyword>
<evidence type="ECO:0000313" key="3">
    <source>
        <dbReference type="EMBL" id="VFT78125.1"/>
    </source>
</evidence>
<keyword evidence="4" id="KW-1185">Reference proteome</keyword>
<evidence type="ECO:0000313" key="4">
    <source>
        <dbReference type="Proteomes" id="UP000332933"/>
    </source>
</evidence>
<evidence type="ECO:0000256" key="1">
    <source>
        <dbReference type="SAM" id="Phobius"/>
    </source>
</evidence>
<name>A0A485K456_9STRA</name>
<dbReference type="EMBL" id="VJMH01000057">
    <property type="protein sequence ID" value="KAF0719639.1"/>
    <property type="molecule type" value="Genomic_DNA"/>
</dbReference>
<dbReference type="EMBL" id="CAADRA010000057">
    <property type="protein sequence ID" value="VFT78125.1"/>
    <property type="molecule type" value="Genomic_DNA"/>
</dbReference>
<keyword evidence="1" id="KW-1133">Transmembrane helix</keyword>